<dbReference type="AlphaFoldDB" id="A0A9X4H6A0"/>
<accession>A0A9X4H6A0</accession>
<organism evidence="1 2">
    <name type="scientific">Pelotomaculum isophthalicicum JI</name>
    <dbReference type="NCBI Taxonomy" id="947010"/>
    <lineage>
        <taxon>Bacteria</taxon>
        <taxon>Bacillati</taxon>
        <taxon>Bacillota</taxon>
        <taxon>Clostridia</taxon>
        <taxon>Eubacteriales</taxon>
        <taxon>Desulfotomaculaceae</taxon>
        <taxon>Pelotomaculum</taxon>
    </lineage>
</organism>
<protein>
    <recommendedName>
        <fullName evidence="3">Lipoprotein</fullName>
    </recommendedName>
</protein>
<dbReference type="Proteomes" id="UP001154312">
    <property type="component" value="Unassembled WGS sequence"/>
</dbReference>
<dbReference type="EMBL" id="JAKOAV010000018">
    <property type="protein sequence ID" value="MDF9408738.1"/>
    <property type="molecule type" value="Genomic_DNA"/>
</dbReference>
<evidence type="ECO:0000313" key="1">
    <source>
        <dbReference type="EMBL" id="MDF9408738.1"/>
    </source>
</evidence>
<gene>
    <name evidence="1" type="ORF">L7E55_10290</name>
</gene>
<evidence type="ECO:0000313" key="2">
    <source>
        <dbReference type="Proteomes" id="UP001154312"/>
    </source>
</evidence>
<proteinExistence type="predicted"/>
<name>A0A9X4H6A0_9FIRM</name>
<keyword evidence="2" id="KW-1185">Reference proteome</keyword>
<dbReference type="NCBIfam" id="NF040734">
    <property type="entry name" value="CC-COOH_SaoC"/>
    <property type="match status" value="1"/>
</dbReference>
<dbReference type="PROSITE" id="PS51257">
    <property type="entry name" value="PROKAR_LIPOPROTEIN"/>
    <property type="match status" value="1"/>
</dbReference>
<reference evidence="1" key="1">
    <citation type="submission" date="2022-02" db="EMBL/GenBank/DDBJ databases">
        <authorList>
            <person name="Leng L."/>
        </authorList>
    </citation>
    <scope>NUCLEOTIDE SEQUENCE</scope>
    <source>
        <strain evidence="1">JI</strain>
    </source>
</reference>
<evidence type="ECO:0008006" key="3">
    <source>
        <dbReference type="Google" id="ProtNLM"/>
    </source>
</evidence>
<dbReference type="RefSeq" id="WP_277444115.1">
    <property type="nucleotide sequence ID" value="NZ_JAKOAV010000018.1"/>
</dbReference>
<comment type="caution">
    <text evidence="1">The sequence shown here is derived from an EMBL/GenBank/DDBJ whole genome shotgun (WGS) entry which is preliminary data.</text>
</comment>
<sequence>MAGYRALSGQGKVSLMTSRLAIICLLFCLLAGACCGCGKQVAGDGQTTGIRVNLDDKLLQYFISSHPGREVLVCARADLNNDGTEDLAVIFQESKEKNLMLVVLDIAGEYRCTNEVPAPASNQLIQFRDIDQKPPLEFIVQGAKGANVGFAIFRVDGDKLEDLFGEGMKDCC</sequence>